<evidence type="ECO:0000313" key="4">
    <source>
        <dbReference type="Proteomes" id="UP000475265"/>
    </source>
</evidence>
<dbReference type="RefSeq" id="WP_163908999.1">
    <property type="nucleotide sequence ID" value="NZ_JAAAXX010000001.1"/>
</dbReference>
<evidence type="ECO:0000256" key="2">
    <source>
        <dbReference type="SAM" id="SignalP"/>
    </source>
</evidence>
<dbReference type="AlphaFoldDB" id="A0A6L5BZR8"/>
<comment type="caution">
    <text evidence="3">The sequence shown here is derived from an EMBL/GenBank/DDBJ whole genome shotgun (WGS) entry which is preliminary data.</text>
</comment>
<organism evidence="3 4">
    <name type="scientific">Pseudomonas frederiksbergensis</name>
    <dbReference type="NCBI Taxonomy" id="104087"/>
    <lineage>
        <taxon>Bacteria</taxon>
        <taxon>Pseudomonadati</taxon>
        <taxon>Pseudomonadota</taxon>
        <taxon>Gammaproteobacteria</taxon>
        <taxon>Pseudomonadales</taxon>
        <taxon>Pseudomonadaceae</taxon>
        <taxon>Pseudomonas</taxon>
    </lineage>
</organism>
<accession>A0A6L5BZR8</accession>
<keyword evidence="2" id="KW-0732">Signal</keyword>
<protein>
    <submittedName>
        <fullName evidence="3">Uncharacterized protein</fullName>
    </submittedName>
</protein>
<dbReference type="Proteomes" id="UP000475265">
    <property type="component" value="Unassembled WGS sequence"/>
</dbReference>
<feature type="chain" id="PRO_5026793905" evidence="2">
    <location>
        <begin position="23"/>
        <end position="130"/>
    </location>
</feature>
<proteinExistence type="predicted"/>
<feature type="region of interest" description="Disordered" evidence="1">
    <location>
        <begin position="74"/>
        <end position="101"/>
    </location>
</feature>
<reference evidence="3 4" key="1">
    <citation type="submission" date="2019-12" db="EMBL/GenBank/DDBJ databases">
        <title>Endophytic bacteria associated with Panax ginseng seedlings.</title>
        <authorList>
            <person name="Park J.M."/>
            <person name="Shin R."/>
            <person name="Jo S.H."/>
        </authorList>
    </citation>
    <scope>NUCLEOTIDE SEQUENCE [LARGE SCALE GENOMIC DNA]</scope>
    <source>
        <strain evidence="3 4">PgKB32</strain>
    </source>
</reference>
<sequence length="130" mass="13642">MKNAALIFVLASIFSTFNVAQAEDVDPAVLKNVYDSTRNISGLITYCVDKGFLKSDSTVNAKKMVAYAAGMPGGLDTRDGDKNEAYGREGKGKGPDGKYESVESAAPQGVAAWCKGADEGVREGLKSVGL</sequence>
<dbReference type="EMBL" id="JAAAXX010000001">
    <property type="protein sequence ID" value="KAF2393442.1"/>
    <property type="molecule type" value="Genomic_DNA"/>
</dbReference>
<feature type="signal peptide" evidence="2">
    <location>
        <begin position="1"/>
        <end position="22"/>
    </location>
</feature>
<name>A0A6L5BZR8_9PSED</name>
<evidence type="ECO:0000256" key="1">
    <source>
        <dbReference type="SAM" id="MobiDB-lite"/>
    </source>
</evidence>
<evidence type="ECO:0000313" key="3">
    <source>
        <dbReference type="EMBL" id="KAF2393442.1"/>
    </source>
</evidence>
<feature type="compositionally biased region" description="Basic and acidic residues" evidence="1">
    <location>
        <begin position="76"/>
        <end position="101"/>
    </location>
</feature>
<gene>
    <name evidence="3" type="ORF">FX983_01407</name>
</gene>